<reference evidence="2" key="2">
    <citation type="submission" date="2025-09" db="UniProtKB">
        <authorList>
            <consortium name="Ensembl"/>
        </authorList>
    </citation>
    <scope>IDENTIFICATION</scope>
</reference>
<reference evidence="2" key="1">
    <citation type="submission" date="2025-08" db="UniProtKB">
        <authorList>
            <consortium name="Ensembl"/>
        </authorList>
    </citation>
    <scope>IDENTIFICATION</scope>
</reference>
<dbReference type="InterPro" id="IPR013783">
    <property type="entry name" value="Ig-like_fold"/>
</dbReference>
<dbReference type="InterPro" id="IPR036179">
    <property type="entry name" value="Ig-like_dom_sf"/>
</dbReference>
<accession>A0A671S346</accession>
<dbReference type="Proteomes" id="UP000472260">
    <property type="component" value="Unassembled WGS sequence"/>
</dbReference>
<dbReference type="Gene3D" id="2.60.40.10">
    <property type="entry name" value="Immunoglobulins"/>
    <property type="match status" value="2"/>
</dbReference>
<sequence>MGVTERQAGVCLSGCLFLQACFFRLLCFIPTGFPVISVDSQRSTDNITIRQGDTAVIRGRRVCAWNKQTILSAGDKWSLDPRVELVTQGQLEYSLRIQKVDVFDEGPYTCSIQTKQQPKTSQVYLIVQVPPVIYKVSDDITVNEGSNVTLTCLASGRPDPSITWRLLNPIPQCFPLMSFCSAFLSQFLQSSIKFRTTSL</sequence>
<dbReference type="PROSITE" id="PS51257">
    <property type="entry name" value="PROKAR_LIPOPROTEIN"/>
    <property type="match status" value="1"/>
</dbReference>
<dbReference type="InterPro" id="IPR007110">
    <property type="entry name" value="Ig-like_dom"/>
</dbReference>
<evidence type="ECO:0000313" key="2">
    <source>
        <dbReference type="Ensembl" id="ENSSANP00000090092.1"/>
    </source>
</evidence>
<feature type="domain" description="Ig-like" evidence="1">
    <location>
        <begin position="131"/>
        <end position="164"/>
    </location>
</feature>
<dbReference type="AlphaFoldDB" id="A0A671S346"/>
<evidence type="ECO:0000259" key="1">
    <source>
        <dbReference type="PROSITE" id="PS50835"/>
    </source>
</evidence>
<organism evidence="2 3">
    <name type="scientific">Sinocyclocheilus anshuiensis</name>
    <dbReference type="NCBI Taxonomy" id="1608454"/>
    <lineage>
        <taxon>Eukaryota</taxon>
        <taxon>Metazoa</taxon>
        <taxon>Chordata</taxon>
        <taxon>Craniata</taxon>
        <taxon>Vertebrata</taxon>
        <taxon>Euteleostomi</taxon>
        <taxon>Actinopterygii</taxon>
        <taxon>Neopterygii</taxon>
        <taxon>Teleostei</taxon>
        <taxon>Ostariophysi</taxon>
        <taxon>Cypriniformes</taxon>
        <taxon>Cyprinidae</taxon>
        <taxon>Cyprininae</taxon>
        <taxon>Sinocyclocheilus</taxon>
    </lineage>
</organism>
<dbReference type="PANTHER" id="PTHR42757">
    <property type="entry name" value="IGLON FAMILY OF IMMUNOGLOBULIN SUPERFAMILY-RELATED"/>
    <property type="match status" value="1"/>
</dbReference>
<protein>
    <recommendedName>
        <fullName evidence="1">Ig-like domain-containing protein</fullName>
    </recommendedName>
</protein>
<dbReference type="PROSITE" id="PS50835">
    <property type="entry name" value="IG_LIKE"/>
    <property type="match status" value="2"/>
</dbReference>
<dbReference type="SUPFAM" id="SSF48726">
    <property type="entry name" value="Immunoglobulin"/>
    <property type="match status" value="2"/>
</dbReference>
<proteinExistence type="predicted"/>
<dbReference type="PANTHER" id="PTHR42757:SF22">
    <property type="entry name" value="LIMBIC SYSTEM-ASSOCIATED MEMBRANE PROTEIN"/>
    <property type="match status" value="1"/>
</dbReference>
<dbReference type="InterPro" id="IPR050876">
    <property type="entry name" value="IgLON_domain"/>
</dbReference>
<dbReference type="Pfam" id="PF13927">
    <property type="entry name" value="Ig_3"/>
    <property type="match status" value="1"/>
</dbReference>
<dbReference type="Ensembl" id="ENSSANT00000095702.1">
    <property type="protein sequence ID" value="ENSSANP00000090092.1"/>
    <property type="gene ID" value="ENSSANG00000044560.1"/>
</dbReference>
<feature type="domain" description="Ig-like" evidence="1">
    <location>
        <begin position="34"/>
        <end position="121"/>
    </location>
</feature>
<keyword evidence="3" id="KW-1185">Reference proteome</keyword>
<name>A0A671S346_9TELE</name>
<evidence type="ECO:0000313" key="3">
    <source>
        <dbReference type="Proteomes" id="UP000472260"/>
    </source>
</evidence>